<name>A0A1Y6D2F5_9GAMM</name>
<evidence type="ECO:0000313" key="2">
    <source>
        <dbReference type="EMBL" id="SMF94165.1"/>
    </source>
</evidence>
<dbReference type="PANTHER" id="PTHR43581:SF2">
    <property type="entry name" value="EXCINUCLEASE ATPASE SUBUNIT"/>
    <property type="match status" value="1"/>
</dbReference>
<organism evidence="2 3">
    <name type="scientific">Methylomagnum ishizawai</name>
    <dbReference type="NCBI Taxonomy" id="1760988"/>
    <lineage>
        <taxon>Bacteria</taxon>
        <taxon>Pseudomonadati</taxon>
        <taxon>Pseudomonadota</taxon>
        <taxon>Gammaproteobacteria</taxon>
        <taxon>Methylococcales</taxon>
        <taxon>Methylococcaceae</taxon>
        <taxon>Methylomagnum</taxon>
    </lineage>
</organism>
<sequence>MPSWRFRIANLGCVESGELEVKPLTLLCGPNNTGKTWVMYALYGFLKYSIPPNPPIFPGLEFIFEGLKHKKVISWDLEAWVRKYADELIELINANTRQRFSGIFHSGDEFFYGSRFDWGVNAEAFVKYAVRTRLDFEHSGVVLFKPSNNGVAKLAIDGDRAIDFLIYPTLSAALLGFLSGVVSGGNRFLIPTERNGLNLFFRELVGLRTALLHPSSRGSGSFLKYIENLSNYPEPIADYINWLSWAGLWEIDAENRGGKIFEVAERVKMVAGGRYAKDGEGNVCFMPSLTDSAPKLALHLASSTVNSLFPLWFYLEHQAKPGDVLMIDEPELNLHPANQRAVARLLARLVNAGIRVVCSTHSDYIVREINSLIMLARPHPQRAALMQRFGYEEEEILRPEQVGAYVFENGHIAAMPITEDEGISAQTFDQQIHELNETSDEIYYTYRDNGGEAAGG</sequence>
<dbReference type="SUPFAM" id="SSF52540">
    <property type="entry name" value="P-loop containing nucleoside triphosphate hydrolases"/>
    <property type="match status" value="1"/>
</dbReference>
<gene>
    <name evidence="2" type="ORF">SAMN02949497_1472</name>
</gene>
<dbReference type="STRING" id="1760988.SAMN02949497_1472"/>
<dbReference type="GO" id="GO:0016887">
    <property type="term" value="F:ATP hydrolysis activity"/>
    <property type="evidence" value="ECO:0007669"/>
    <property type="project" value="InterPro"/>
</dbReference>
<dbReference type="InterPro" id="IPR041685">
    <property type="entry name" value="AAA_GajA/Old/RecF-like"/>
</dbReference>
<protein>
    <submittedName>
        <fullName evidence="2">AAA domain-containing protein, putative AbiEii toxin, Type IV TA system</fullName>
    </submittedName>
</protein>
<proteinExistence type="predicted"/>
<feature type="domain" description="Endonuclease GajA/Old nuclease/RecF-like AAA" evidence="1">
    <location>
        <begin position="6"/>
        <end position="65"/>
    </location>
</feature>
<evidence type="ECO:0000313" key="3">
    <source>
        <dbReference type="Proteomes" id="UP000192923"/>
    </source>
</evidence>
<dbReference type="CDD" id="cd00267">
    <property type="entry name" value="ABC_ATPase"/>
    <property type="match status" value="1"/>
</dbReference>
<feature type="domain" description="Endonuclease GajA/Old nuclease/RecF-like AAA" evidence="1">
    <location>
        <begin position="284"/>
        <end position="366"/>
    </location>
</feature>
<dbReference type="InterPro" id="IPR051396">
    <property type="entry name" value="Bact_Antivir_Def_Nuclease"/>
</dbReference>
<reference evidence="2 3" key="1">
    <citation type="submission" date="2016-12" db="EMBL/GenBank/DDBJ databases">
        <authorList>
            <person name="Song W.-J."/>
            <person name="Kurnit D.M."/>
        </authorList>
    </citation>
    <scope>NUCLEOTIDE SEQUENCE [LARGE SCALE GENOMIC DNA]</scope>
    <source>
        <strain evidence="2 3">175</strain>
    </source>
</reference>
<dbReference type="Gene3D" id="3.40.50.300">
    <property type="entry name" value="P-loop containing nucleotide triphosphate hydrolases"/>
    <property type="match status" value="1"/>
</dbReference>
<dbReference type="AlphaFoldDB" id="A0A1Y6D2F5"/>
<dbReference type="Proteomes" id="UP000192923">
    <property type="component" value="Unassembled WGS sequence"/>
</dbReference>
<dbReference type="PANTHER" id="PTHR43581">
    <property type="entry name" value="ATP/GTP PHOSPHATASE"/>
    <property type="match status" value="1"/>
</dbReference>
<dbReference type="GO" id="GO:0005524">
    <property type="term" value="F:ATP binding"/>
    <property type="evidence" value="ECO:0007669"/>
    <property type="project" value="InterPro"/>
</dbReference>
<keyword evidence="3" id="KW-1185">Reference proteome</keyword>
<dbReference type="Pfam" id="PF13175">
    <property type="entry name" value="AAA_15"/>
    <property type="match status" value="2"/>
</dbReference>
<accession>A0A1Y6D2F5</accession>
<evidence type="ECO:0000259" key="1">
    <source>
        <dbReference type="Pfam" id="PF13175"/>
    </source>
</evidence>
<dbReference type="InterPro" id="IPR027417">
    <property type="entry name" value="P-loop_NTPase"/>
</dbReference>
<dbReference type="EMBL" id="FXAM01000001">
    <property type="protein sequence ID" value="SMF94165.1"/>
    <property type="molecule type" value="Genomic_DNA"/>
</dbReference>